<dbReference type="EMBL" id="JAGKQM010000007">
    <property type="protein sequence ID" value="KAH0918056.1"/>
    <property type="molecule type" value="Genomic_DNA"/>
</dbReference>
<protein>
    <submittedName>
        <fullName evidence="1">Uncharacterized protein</fullName>
    </submittedName>
</protein>
<gene>
    <name evidence="1" type="ORF">HID58_025716</name>
</gene>
<name>A0ABQ8CLX4_BRANA</name>
<dbReference type="Proteomes" id="UP000824890">
    <property type="component" value="Unassembled WGS sequence"/>
</dbReference>
<feature type="non-terminal residue" evidence="1">
    <location>
        <position position="1"/>
    </location>
</feature>
<accession>A0ABQ8CLX4</accession>
<sequence>LVTFLNNEEDEEWPALMLNQSFSKSFTPRILNFRADSLAKEVRSCNIVFSHVSNELVSKADSLELI</sequence>
<proteinExistence type="predicted"/>
<comment type="caution">
    <text evidence="1">The sequence shown here is derived from an EMBL/GenBank/DDBJ whole genome shotgun (WGS) entry which is preliminary data.</text>
</comment>
<reference evidence="1 2" key="1">
    <citation type="submission" date="2021-05" db="EMBL/GenBank/DDBJ databases">
        <title>Genome Assembly of Synthetic Allotetraploid Brassica napus Reveals Homoeologous Exchanges between Subgenomes.</title>
        <authorList>
            <person name="Davis J.T."/>
        </authorList>
    </citation>
    <scope>NUCLEOTIDE SEQUENCE [LARGE SCALE GENOMIC DNA]</scope>
    <source>
        <strain evidence="2">cv. Da-Ae</strain>
        <tissue evidence="1">Seedling</tissue>
    </source>
</reference>
<evidence type="ECO:0000313" key="2">
    <source>
        <dbReference type="Proteomes" id="UP000824890"/>
    </source>
</evidence>
<organism evidence="1 2">
    <name type="scientific">Brassica napus</name>
    <name type="common">Rape</name>
    <dbReference type="NCBI Taxonomy" id="3708"/>
    <lineage>
        <taxon>Eukaryota</taxon>
        <taxon>Viridiplantae</taxon>
        <taxon>Streptophyta</taxon>
        <taxon>Embryophyta</taxon>
        <taxon>Tracheophyta</taxon>
        <taxon>Spermatophyta</taxon>
        <taxon>Magnoliopsida</taxon>
        <taxon>eudicotyledons</taxon>
        <taxon>Gunneridae</taxon>
        <taxon>Pentapetalae</taxon>
        <taxon>rosids</taxon>
        <taxon>malvids</taxon>
        <taxon>Brassicales</taxon>
        <taxon>Brassicaceae</taxon>
        <taxon>Brassiceae</taxon>
        <taxon>Brassica</taxon>
    </lineage>
</organism>
<evidence type="ECO:0000313" key="1">
    <source>
        <dbReference type="EMBL" id="KAH0918056.1"/>
    </source>
</evidence>
<keyword evidence="2" id="KW-1185">Reference proteome</keyword>